<dbReference type="EMBL" id="LR828261">
    <property type="protein sequence ID" value="CAD0347788.1"/>
    <property type="molecule type" value="Genomic_DNA"/>
</dbReference>
<name>A0A6V7E9C0_9XANT</name>
<organism evidence="2">
    <name type="scientific">Xanthomonas hortorum pv. pelargonii</name>
    <dbReference type="NCBI Taxonomy" id="453602"/>
    <lineage>
        <taxon>Bacteria</taxon>
        <taxon>Pseudomonadati</taxon>
        <taxon>Pseudomonadota</taxon>
        <taxon>Gammaproteobacteria</taxon>
        <taxon>Lysobacterales</taxon>
        <taxon>Lysobacteraceae</taxon>
        <taxon>Xanthomonas</taxon>
    </lineage>
</organism>
<dbReference type="EMBL" id="LR828261">
    <property type="protein sequence ID" value="CAD0347791.1"/>
    <property type="molecule type" value="Genomic_DNA"/>
</dbReference>
<dbReference type="PROSITE" id="PS51257">
    <property type="entry name" value="PROKAR_LIPOPROTEIN"/>
    <property type="match status" value="1"/>
</dbReference>
<evidence type="ECO:0008006" key="3">
    <source>
        <dbReference type="Google" id="ProtNLM"/>
    </source>
</evidence>
<protein>
    <recommendedName>
        <fullName evidence="3">SH3b domain-containing protein</fullName>
    </recommendedName>
</protein>
<dbReference type="AlphaFoldDB" id="A0A6V7E9C0"/>
<sequence length="88" mass="9556">MIARFRTLLMALLLTLTITGCAPDMEIIPVGEVTVYKKSDGPEVLGVASSPLPVKKVVYLNKADYVVEVEYQGGNGYVRGGAFHLSRK</sequence>
<feature type="signal peptide" evidence="1">
    <location>
        <begin position="1"/>
        <end position="22"/>
    </location>
</feature>
<accession>A0A6V7E9C0</accession>
<gene>
    <name evidence="2" type="ORF">CFBP2533_32980</name>
</gene>
<proteinExistence type="predicted"/>
<reference evidence="2" key="1">
    <citation type="submission" date="2020-07" db="EMBL/GenBank/DDBJ databases">
        <authorList>
            <person name="Pothier F. J."/>
        </authorList>
    </citation>
    <scope>NUCLEOTIDE SEQUENCE</scope>
    <source>
        <strain evidence="2">CFBP 2533</strain>
    </source>
</reference>
<evidence type="ECO:0000313" key="2">
    <source>
        <dbReference type="EMBL" id="CAD0347788.1"/>
    </source>
</evidence>
<keyword evidence="1" id="KW-0732">Signal</keyword>
<evidence type="ECO:0000256" key="1">
    <source>
        <dbReference type="SAM" id="SignalP"/>
    </source>
</evidence>
<feature type="chain" id="PRO_5036394504" description="SH3b domain-containing protein" evidence="1">
    <location>
        <begin position="23"/>
        <end position="88"/>
    </location>
</feature>